<dbReference type="Gene3D" id="2.160.20.10">
    <property type="entry name" value="Single-stranded right-handed beta-helix, Pectin lyase-like"/>
    <property type="match status" value="1"/>
</dbReference>
<dbReference type="InterPro" id="IPR011050">
    <property type="entry name" value="Pectin_lyase_fold/virulence"/>
</dbReference>
<dbReference type="VEuPathDB" id="FungiDB:SDRG_13444"/>
<dbReference type="InterPro" id="IPR006626">
    <property type="entry name" value="PbH1"/>
</dbReference>
<dbReference type="STRING" id="1156394.T0Q5P7"/>
<dbReference type="Gene3D" id="3.30.56.70">
    <property type="entry name" value="N2,N2-dimethylguanosine tRNA methyltransferase, C-terminal domain"/>
    <property type="match status" value="1"/>
</dbReference>
<evidence type="ECO:0000313" key="12">
    <source>
        <dbReference type="Proteomes" id="UP000030762"/>
    </source>
</evidence>
<dbReference type="InterPro" id="IPR002905">
    <property type="entry name" value="Trm1"/>
</dbReference>
<dbReference type="InterPro" id="IPR039448">
    <property type="entry name" value="Beta_helix"/>
</dbReference>
<protein>
    <recommendedName>
        <fullName evidence="7">tRNA (guanine(26)-N(2))-dimethyltransferase</fullName>
        <ecNumber evidence="7">2.1.1.216</ecNumber>
    </recommendedName>
</protein>
<dbReference type="Proteomes" id="UP000030762">
    <property type="component" value="Unassembled WGS sequence"/>
</dbReference>
<feature type="domain" description="Right handed beta helix" evidence="10">
    <location>
        <begin position="497"/>
        <end position="627"/>
    </location>
</feature>
<dbReference type="PANTHER" id="PTHR10631:SF3">
    <property type="entry name" value="TRNA (GUANINE(26)-N(2))-DIMETHYLTRANSFERASE"/>
    <property type="match status" value="1"/>
</dbReference>
<dbReference type="GeneID" id="19954171"/>
<evidence type="ECO:0000256" key="2">
    <source>
        <dbReference type="ARBA" id="ARBA00022603"/>
    </source>
</evidence>
<keyword evidence="2 9" id="KW-0489">Methyltransferase</keyword>
<keyword evidence="3 9" id="KW-0808">Transferase</keyword>
<dbReference type="AlphaFoldDB" id="T0Q5P7"/>
<comment type="catalytic activity">
    <reaction evidence="8">
        <text>guanosine(26) in tRNA + 2 S-adenosyl-L-methionine = N(2)-dimethylguanosine(26) in tRNA + 2 S-adenosyl-L-homocysteine + 2 H(+)</text>
        <dbReference type="Rhea" id="RHEA:43140"/>
        <dbReference type="Rhea" id="RHEA-COMP:10359"/>
        <dbReference type="Rhea" id="RHEA-COMP:10360"/>
        <dbReference type="ChEBI" id="CHEBI:15378"/>
        <dbReference type="ChEBI" id="CHEBI:57856"/>
        <dbReference type="ChEBI" id="CHEBI:59789"/>
        <dbReference type="ChEBI" id="CHEBI:74269"/>
        <dbReference type="ChEBI" id="CHEBI:74513"/>
        <dbReference type="EC" id="2.1.1.216"/>
    </reaction>
</comment>
<comment type="similarity">
    <text evidence="9">Belongs to the class I-like SAM-binding methyltransferase superfamily. Trm1 family.</text>
</comment>
<evidence type="ECO:0000259" key="10">
    <source>
        <dbReference type="Pfam" id="PF13229"/>
    </source>
</evidence>
<dbReference type="EC" id="2.1.1.216" evidence="7"/>
<name>T0Q5P7_SAPDV</name>
<keyword evidence="4 9" id="KW-0949">S-adenosyl-L-methionine</keyword>
<keyword evidence="12" id="KW-1185">Reference proteome</keyword>
<evidence type="ECO:0000313" key="11">
    <source>
        <dbReference type="EMBL" id="EQC28760.1"/>
    </source>
</evidence>
<evidence type="ECO:0000256" key="6">
    <source>
        <dbReference type="ARBA" id="ARBA00022884"/>
    </source>
</evidence>
<dbReference type="PROSITE" id="PS51626">
    <property type="entry name" value="SAM_MT_TRM1"/>
    <property type="match status" value="1"/>
</dbReference>
<dbReference type="eggNOG" id="KOG1777">
    <property type="taxonomic scope" value="Eukaryota"/>
</dbReference>
<dbReference type="Pfam" id="PF13229">
    <property type="entry name" value="Beta_helix"/>
    <property type="match status" value="1"/>
</dbReference>
<evidence type="ECO:0000256" key="1">
    <source>
        <dbReference type="ARBA" id="ARBA00022555"/>
    </source>
</evidence>
<dbReference type="InterPro" id="IPR029063">
    <property type="entry name" value="SAM-dependent_MTases_sf"/>
</dbReference>
<dbReference type="OMA" id="NHICNGR"/>
<dbReference type="InterPro" id="IPR042296">
    <property type="entry name" value="tRNA_met_Trm1_C"/>
</dbReference>
<dbReference type="Pfam" id="PF02005">
    <property type="entry name" value="TRM"/>
    <property type="match status" value="2"/>
</dbReference>
<evidence type="ECO:0000256" key="3">
    <source>
        <dbReference type="ARBA" id="ARBA00022679"/>
    </source>
</evidence>
<dbReference type="GO" id="GO:0000049">
    <property type="term" value="F:tRNA binding"/>
    <property type="evidence" value="ECO:0007669"/>
    <property type="project" value="UniProtKB-UniRule"/>
</dbReference>
<evidence type="ECO:0000256" key="7">
    <source>
        <dbReference type="ARBA" id="ARBA00039099"/>
    </source>
</evidence>
<dbReference type="SMART" id="SM00710">
    <property type="entry name" value="PbH1"/>
    <property type="match status" value="9"/>
</dbReference>
<sequence length="731" mass="77560">MAAHAEGRATIAQDENVFLSAHQELQRDLTVLVLQALAAQRQLPRSFAALDAMAGTGIRAIRYALEVPGALSVANDLDAAAHAAIVLNIAENGVSDRVQATRMDAVECLWKHRERFHVVDLDPFGTCAALLPSAIASVAVGGVVCATDTDMHTLLGKNGPSHAECFRRYGALPHPDCNRSVTPLLSTAFDFFTRVIFRVQEAGDAPRVPLAVVDQCTRCAHFDVHELGADVTCAAQCPICNNALQRGGPFWMGPLQERNVLSTAASMPGLDAARRYLDGILLEEPSAPFYYSVPRLFRAFKHVQPPSLAAFKHALRSIGHDVTTSHLDPMSIKTRSTSLDVYGVVKAWLVAQAPSTAELPSLLPSSQAVFSSATRHRKDEVWATPTKCTRQHMEDCSLLPPSSAATQLPSTSLVSVGATDDLASAIEAAHAGATLSLAPASYIVSTLRIGKAITLQGTCDSSVVIGHIVVEGNASVVLDGLVLQPPKRPTPKTHTLLVSSGRVLIERCVVQRSAPNIAVVCVANRSHVVMRHSRITDGLQAGLYVCGKATVDVLHCTVERSAGCGVDVSGGAACILSHSTVANCKKSGVFVHAFGTLTMRDCRVEKNCMAGVEVTAHAFATIEKCTIVRGLKGGILLHSGGRATIDDNVLHKNAMAGIDVRGVGSTAVVRRNHICNGRASGIYVSDHAHAHVVGNEIYGHRREGLETTSDASVAAIDNQCVGNGRNELDTV</sequence>
<dbReference type="CDD" id="cd02440">
    <property type="entry name" value="AdoMet_MTases"/>
    <property type="match status" value="1"/>
</dbReference>
<keyword evidence="5 9" id="KW-0819">tRNA processing</keyword>
<dbReference type="InterPro" id="IPR012334">
    <property type="entry name" value="Pectin_lyas_fold"/>
</dbReference>
<dbReference type="GO" id="GO:0002940">
    <property type="term" value="P:tRNA N2-guanine methylation"/>
    <property type="evidence" value="ECO:0007669"/>
    <property type="project" value="TreeGrafter"/>
</dbReference>
<dbReference type="PANTHER" id="PTHR10631">
    <property type="entry name" value="N 2 ,N 2 -DIMETHYLGUANOSINE TRNA METHYLTRANSFERASE"/>
    <property type="match status" value="1"/>
</dbReference>
<dbReference type="GO" id="GO:0160104">
    <property type="term" value="F:tRNA (guanine(26)-N2)-dimethyltransferase activity"/>
    <property type="evidence" value="ECO:0007669"/>
    <property type="project" value="UniProtKB-EC"/>
</dbReference>
<accession>T0Q5P7</accession>
<dbReference type="eggNOG" id="KOG1253">
    <property type="taxonomic scope" value="Eukaryota"/>
</dbReference>
<dbReference type="OrthoDB" id="6349953at2759"/>
<evidence type="ECO:0000256" key="9">
    <source>
        <dbReference type="PROSITE-ProRule" id="PRU00958"/>
    </source>
</evidence>
<organism evidence="11 12">
    <name type="scientific">Saprolegnia diclina (strain VS20)</name>
    <dbReference type="NCBI Taxonomy" id="1156394"/>
    <lineage>
        <taxon>Eukaryota</taxon>
        <taxon>Sar</taxon>
        <taxon>Stramenopiles</taxon>
        <taxon>Oomycota</taxon>
        <taxon>Saprolegniomycetes</taxon>
        <taxon>Saprolegniales</taxon>
        <taxon>Saprolegniaceae</taxon>
        <taxon>Saprolegnia</taxon>
    </lineage>
</organism>
<evidence type="ECO:0000256" key="8">
    <source>
        <dbReference type="ARBA" id="ARBA00051897"/>
    </source>
</evidence>
<proteinExistence type="inferred from homology"/>
<gene>
    <name evidence="11" type="ORF">SDRG_13444</name>
</gene>
<evidence type="ECO:0000256" key="4">
    <source>
        <dbReference type="ARBA" id="ARBA00022691"/>
    </source>
</evidence>
<dbReference type="RefSeq" id="XP_008617755.1">
    <property type="nucleotide sequence ID" value="XM_008619533.1"/>
</dbReference>
<dbReference type="EMBL" id="JH767191">
    <property type="protein sequence ID" value="EQC28760.1"/>
    <property type="molecule type" value="Genomic_DNA"/>
</dbReference>
<dbReference type="Gene3D" id="3.40.50.150">
    <property type="entry name" value="Vaccinia Virus protein VP39"/>
    <property type="match status" value="1"/>
</dbReference>
<keyword evidence="1 9" id="KW-0820">tRNA-binding</keyword>
<evidence type="ECO:0000256" key="5">
    <source>
        <dbReference type="ARBA" id="ARBA00022694"/>
    </source>
</evidence>
<keyword evidence="6 9" id="KW-0694">RNA-binding</keyword>
<dbReference type="SUPFAM" id="SSF53335">
    <property type="entry name" value="S-adenosyl-L-methionine-dependent methyltransferases"/>
    <property type="match status" value="1"/>
</dbReference>
<dbReference type="SUPFAM" id="SSF51126">
    <property type="entry name" value="Pectin lyase-like"/>
    <property type="match status" value="2"/>
</dbReference>
<dbReference type="InParanoid" id="T0Q5P7"/>
<reference evidence="11 12" key="1">
    <citation type="submission" date="2012-04" db="EMBL/GenBank/DDBJ databases">
        <title>The Genome Sequence of Saprolegnia declina VS20.</title>
        <authorList>
            <consortium name="The Broad Institute Genome Sequencing Platform"/>
            <person name="Russ C."/>
            <person name="Nusbaum C."/>
            <person name="Tyler B."/>
            <person name="van West P."/>
            <person name="Dieguez-Uribeondo J."/>
            <person name="de Bruijn I."/>
            <person name="Tripathy S."/>
            <person name="Jiang R."/>
            <person name="Young S.K."/>
            <person name="Zeng Q."/>
            <person name="Gargeya S."/>
            <person name="Fitzgerald M."/>
            <person name="Haas B."/>
            <person name="Abouelleil A."/>
            <person name="Alvarado L."/>
            <person name="Arachchi H.M."/>
            <person name="Berlin A."/>
            <person name="Chapman S.B."/>
            <person name="Goldberg J."/>
            <person name="Griggs A."/>
            <person name="Gujja S."/>
            <person name="Hansen M."/>
            <person name="Howarth C."/>
            <person name="Imamovic A."/>
            <person name="Larimer J."/>
            <person name="McCowen C."/>
            <person name="Montmayeur A."/>
            <person name="Murphy C."/>
            <person name="Neiman D."/>
            <person name="Pearson M."/>
            <person name="Priest M."/>
            <person name="Roberts A."/>
            <person name="Saif S."/>
            <person name="Shea T."/>
            <person name="Sisk P."/>
            <person name="Sykes S."/>
            <person name="Wortman J."/>
            <person name="Nusbaum C."/>
            <person name="Birren B."/>
        </authorList>
    </citation>
    <scope>NUCLEOTIDE SEQUENCE [LARGE SCALE GENOMIC DNA]</scope>
    <source>
        <strain evidence="11 12">VS20</strain>
    </source>
</reference>